<sequence>MTSTGQGEPRWFKSSRSGGGDCVEVAFVGDAVWVRDSKDIDGPVLKFSRESWRALLADPPERPRRES</sequence>
<dbReference type="InterPro" id="IPR007278">
    <property type="entry name" value="DUF397"/>
</dbReference>
<comment type="caution">
    <text evidence="3">The sequence shown here is derived from an EMBL/GenBank/DDBJ whole genome shotgun (WGS) entry which is preliminary data.</text>
</comment>
<evidence type="ECO:0000256" key="1">
    <source>
        <dbReference type="SAM" id="MobiDB-lite"/>
    </source>
</evidence>
<evidence type="ECO:0000313" key="4">
    <source>
        <dbReference type="Proteomes" id="UP001602245"/>
    </source>
</evidence>
<feature type="region of interest" description="Disordered" evidence="1">
    <location>
        <begin position="1"/>
        <end position="20"/>
    </location>
</feature>
<dbReference type="RefSeq" id="WP_040432976.1">
    <property type="nucleotide sequence ID" value="NZ_JBIAZU010000010.1"/>
</dbReference>
<keyword evidence="4" id="KW-1185">Reference proteome</keyword>
<gene>
    <name evidence="3" type="ORF">ACFY35_48220</name>
</gene>
<organism evidence="3 4">
    <name type="scientific">Paractinoplanes globisporus</name>
    <dbReference type="NCBI Taxonomy" id="113565"/>
    <lineage>
        <taxon>Bacteria</taxon>
        <taxon>Bacillati</taxon>
        <taxon>Actinomycetota</taxon>
        <taxon>Actinomycetes</taxon>
        <taxon>Micromonosporales</taxon>
        <taxon>Micromonosporaceae</taxon>
        <taxon>Paractinoplanes</taxon>
    </lineage>
</organism>
<protein>
    <submittedName>
        <fullName evidence="3">DUF397 domain-containing protein</fullName>
    </submittedName>
</protein>
<dbReference type="Proteomes" id="UP001602245">
    <property type="component" value="Unassembled WGS sequence"/>
</dbReference>
<evidence type="ECO:0000259" key="2">
    <source>
        <dbReference type="Pfam" id="PF04149"/>
    </source>
</evidence>
<accession>A0ABW6WXH6</accession>
<name>A0ABW6WXH6_9ACTN</name>
<reference evidence="3 4" key="1">
    <citation type="submission" date="2024-10" db="EMBL/GenBank/DDBJ databases">
        <title>The Natural Products Discovery Center: Release of the First 8490 Sequenced Strains for Exploring Actinobacteria Biosynthetic Diversity.</title>
        <authorList>
            <person name="Kalkreuter E."/>
            <person name="Kautsar S.A."/>
            <person name="Yang D."/>
            <person name="Bader C.D."/>
            <person name="Teijaro C.N."/>
            <person name="Fluegel L."/>
            <person name="Davis C.M."/>
            <person name="Simpson J.R."/>
            <person name="Lauterbach L."/>
            <person name="Steele A.D."/>
            <person name="Gui C."/>
            <person name="Meng S."/>
            <person name="Li G."/>
            <person name="Viehrig K."/>
            <person name="Ye F."/>
            <person name="Su P."/>
            <person name="Kiefer A.F."/>
            <person name="Nichols A."/>
            <person name="Cepeda A.J."/>
            <person name="Yan W."/>
            <person name="Fan B."/>
            <person name="Jiang Y."/>
            <person name="Adhikari A."/>
            <person name="Zheng C.-J."/>
            <person name="Schuster L."/>
            <person name="Cowan T.M."/>
            <person name="Smanski M.J."/>
            <person name="Chevrette M.G."/>
            <person name="De Carvalho L.P.S."/>
            <person name="Shen B."/>
        </authorList>
    </citation>
    <scope>NUCLEOTIDE SEQUENCE [LARGE SCALE GENOMIC DNA]</scope>
    <source>
        <strain evidence="3 4">NPDC000087</strain>
    </source>
</reference>
<evidence type="ECO:0000313" key="3">
    <source>
        <dbReference type="EMBL" id="MFF5297265.1"/>
    </source>
</evidence>
<proteinExistence type="predicted"/>
<dbReference type="EMBL" id="JBIAZU010000010">
    <property type="protein sequence ID" value="MFF5297265.1"/>
    <property type="molecule type" value="Genomic_DNA"/>
</dbReference>
<dbReference type="Pfam" id="PF04149">
    <property type="entry name" value="DUF397"/>
    <property type="match status" value="1"/>
</dbReference>
<feature type="domain" description="DUF397" evidence="2">
    <location>
        <begin position="10"/>
        <end position="57"/>
    </location>
</feature>